<comment type="caution">
    <text evidence="2">The sequence shown here is derived from an EMBL/GenBank/DDBJ whole genome shotgun (WGS) entry which is preliminary data.</text>
</comment>
<sequence length="158" mass="16994">MANVGLSKQNKPESLREIIDILEKENSGQLLDTVSKLGQVTIILGDGYMGESSKYGGLTFGENKGNITIENNGTLNQGISSRSDDISGALKQLHEDIQRLSGEQREIAEAHFELLQTHINNGDKEKAKKPLEKLTAILGVITSLVTIASALGLGIPLK</sequence>
<organism evidence="2 3">
    <name type="scientific">Lysinibacillus irui</name>
    <dbReference type="NCBI Taxonomy" id="2998077"/>
    <lineage>
        <taxon>Bacteria</taxon>
        <taxon>Bacillati</taxon>
        <taxon>Bacillota</taxon>
        <taxon>Bacilli</taxon>
        <taxon>Bacillales</taxon>
        <taxon>Bacillaceae</taxon>
        <taxon>Lysinibacillus</taxon>
    </lineage>
</organism>
<keyword evidence="3" id="KW-1185">Reference proteome</keyword>
<dbReference type="EMBL" id="JAXUIA010000002">
    <property type="protein sequence ID" value="MEA0975497.1"/>
    <property type="molecule type" value="Genomic_DNA"/>
</dbReference>
<evidence type="ECO:0000313" key="3">
    <source>
        <dbReference type="Proteomes" id="UP001289615"/>
    </source>
</evidence>
<evidence type="ECO:0000313" key="2">
    <source>
        <dbReference type="EMBL" id="MEA0975497.1"/>
    </source>
</evidence>
<reference evidence="2 3" key="1">
    <citation type="submission" date="2023-12" db="EMBL/GenBank/DDBJ databases">
        <title>Genome comparison identifies genes involved in endophytic behavior of Lysinibacillus irui and provides insights into its role as a plant-growth promoting bacterium.</title>
        <authorList>
            <person name="Hilario S."/>
            <person name="Matos I."/>
            <person name="Goncalves M.F.M."/>
            <person name="Pardo C.A."/>
            <person name="Santos M.J."/>
        </authorList>
    </citation>
    <scope>NUCLEOTIDE SEQUENCE [LARGE SCALE GENOMIC DNA]</scope>
    <source>
        <strain evidence="2 3">B3</strain>
    </source>
</reference>
<evidence type="ECO:0000256" key="1">
    <source>
        <dbReference type="SAM" id="Phobius"/>
    </source>
</evidence>
<feature type="transmembrane region" description="Helical" evidence="1">
    <location>
        <begin position="134"/>
        <end position="155"/>
    </location>
</feature>
<protein>
    <submittedName>
        <fullName evidence="2">Uncharacterized protein</fullName>
    </submittedName>
</protein>
<name>A0ABU5NHH9_9BACI</name>
<gene>
    <name evidence="2" type="ORF">U6C28_04235</name>
</gene>
<keyword evidence="1" id="KW-1133">Transmembrane helix</keyword>
<dbReference type="RefSeq" id="WP_313470936.1">
    <property type="nucleotide sequence ID" value="NZ_JAXLNX010000005.1"/>
</dbReference>
<keyword evidence="1" id="KW-0472">Membrane</keyword>
<dbReference type="Proteomes" id="UP001289615">
    <property type="component" value="Unassembled WGS sequence"/>
</dbReference>
<accession>A0ABU5NHH9</accession>
<proteinExistence type="predicted"/>
<keyword evidence="1" id="KW-0812">Transmembrane</keyword>